<evidence type="ECO:0000256" key="7">
    <source>
        <dbReference type="ARBA" id="ARBA00023136"/>
    </source>
</evidence>
<evidence type="ECO:0000313" key="11">
    <source>
        <dbReference type="Proteomes" id="UP001217089"/>
    </source>
</evidence>
<evidence type="ECO:0000313" key="10">
    <source>
        <dbReference type="EMBL" id="KAJ8320953.1"/>
    </source>
</evidence>
<name>A0ABQ9FZ33_TEGGR</name>
<evidence type="ECO:0000256" key="9">
    <source>
        <dbReference type="RuleBase" id="RU010713"/>
    </source>
</evidence>
<keyword evidence="8 9" id="KW-0407">Ion channel</keyword>
<accession>A0ABQ9FZ33</accession>
<comment type="similarity">
    <text evidence="9">Belongs to the pannexin family.</text>
</comment>
<keyword evidence="5 9" id="KW-1133">Transmembrane helix</keyword>
<keyword evidence="6 9" id="KW-0406">Ion transport</keyword>
<keyword evidence="2 9" id="KW-0813">Transport</keyword>
<feature type="transmembrane region" description="Helical" evidence="9">
    <location>
        <begin position="199"/>
        <end position="226"/>
    </location>
</feature>
<keyword evidence="4 9" id="KW-0812">Transmembrane</keyword>
<comment type="subcellular location">
    <subcellularLocation>
        <location evidence="1 9">Cell membrane</location>
        <topology evidence="1 9">Multi-pass membrane protein</topology>
    </subcellularLocation>
</comment>
<dbReference type="EMBL" id="JARBDR010000141">
    <property type="protein sequence ID" value="KAJ8320953.1"/>
    <property type="molecule type" value="Genomic_DNA"/>
</dbReference>
<dbReference type="InterPro" id="IPR000990">
    <property type="entry name" value="Innexin"/>
</dbReference>
<evidence type="ECO:0000256" key="1">
    <source>
        <dbReference type="ARBA" id="ARBA00004651"/>
    </source>
</evidence>
<dbReference type="PANTHER" id="PTHR11893:SF36">
    <property type="entry name" value="INNEXIN-5"/>
    <property type="match status" value="1"/>
</dbReference>
<feature type="transmembrane region" description="Helical" evidence="9">
    <location>
        <begin position="30"/>
        <end position="49"/>
    </location>
</feature>
<gene>
    <name evidence="9" type="primary">inx</name>
    <name evidence="10" type="ORF">KUTeg_002540</name>
</gene>
<dbReference type="Proteomes" id="UP001217089">
    <property type="component" value="Unassembled WGS sequence"/>
</dbReference>
<evidence type="ECO:0000256" key="3">
    <source>
        <dbReference type="ARBA" id="ARBA00022475"/>
    </source>
</evidence>
<keyword evidence="3" id="KW-1003">Cell membrane</keyword>
<evidence type="ECO:0000256" key="6">
    <source>
        <dbReference type="ARBA" id="ARBA00023065"/>
    </source>
</evidence>
<comment type="caution">
    <text evidence="10">The sequence shown here is derived from an EMBL/GenBank/DDBJ whole genome shotgun (WGS) entry which is preliminary data.</text>
</comment>
<organism evidence="10 11">
    <name type="scientific">Tegillarca granosa</name>
    <name type="common">Malaysian cockle</name>
    <name type="synonym">Anadara granosa</name>
    <dbReference type="NCBI Taxonomy" id="220873"/>
    <lineage>
        <taxon>Eukaryota</taxon>
        <taxon>Metazoa</taxon>
        <taxon>Spiralia</taxon>
        <taxon>Lophotrochozoa</taxon>
        <taxon>Mollusca</taxon>
        <taxon>Bivalvia</taxon>
        <taxon>Autobranchia</taxon>
        <taxon>Pteriomorphia</taxon>
        <taxon>Arcoida</taxon>
        <taxon>Arcoidea</taxon>
        <taxon>Arcidae</taxon>
        <taxon>Tegillarca</taxon>
    </lineage>
</organism>
<dbReference type="Pfam" id="PF00876">
    <property type="entry name" value="Innexin"/>
    <property type="match status" value="1"/>
</dbReference>
<dbReference type="PROSITE" id="PS51013">
    <property type="entry name" value="PANNEXIN"/>
    <property type="match status" value="1"/>
</dbReference>
<evidence type="ECO:0000256" key="8">
    <source>
        <dbReference type="ARBA" id="ARBA00023303"/>
    </source>
</evidence>
<evidence type="ECO:0000256" key="5">
    <source>
        <dbReference type="ARBA" id="ARBA00022989"/>
    </source>
</evidence>
<proteinExistence type="inferred from homology"/>
<comment type="function">
    <text evidence="9">Structural component of the gap junctions.</text>
</comment>
<reference evidence="10 11" key="1">
    <citation type="submission" date="2022-12" db="EMBL/GenBank/DDBJ databases">
        <title>Chromosome-level genome of Tegillarca granosa.</title>
        <authorList>
            <person name="Kim J."/>
        </authorList>
    </citation>
    <scope>NUCLEOTIDE SEQUENCE [LARGE SCALE GENOMIC DNA]</scope>
    <source>
        <strain evidence="10">Teg-2019</strain>
        <tissue evidence="10">Adductor muscle</tissue>
    </source>
</reference>
<keyword evidence="7 9" id="KW-0472">Membrane</keyword>
<feature type="transmembrane region" description="Helical" evidence="9">
    <location>
        <begin position="287"/>
        <end position="315"/>
    </location>
</feature>
<dbReference type="PRINTS" id="PR01262">
    <property type="entry name" value="INNEXIN"/>
</dbReference>
<dbReference type="PANTHER" id="PTHR11893">
    <property type="entry name" value="INNEXIN"/>
    <property type="match status" value="1"/>
</dbReference>
<feature type="transmembrane region" description="Helical" evidence="9">
    <location>
        <begin position="101"/>
        <end position="118"/>
    </location>
</feature>
<keyword evidence="11" id="KW-1185">Reference proteome</keyword>
<evidence type="ECO:0000256" key="2">
    <source>
        <dbReference type="ARBA" id="ARBA00022448"/>
    </source>
</evidence>
<protein>
    <recommendedName>
        <fullName evidence="9">Innexin</fullName>
    </recommendedName>
</protein>
<evidence type="ECO:0000256" key="4">
    <source>
        <dbReference type="ARBA" id="ARBA00022692"/>
    </source>
</evidence>
<sequence length="394" mass="46424">MMDHVLGTVGATVGLKSVYDDDFIDRLSHYYSVIIIIVFTVIISTNQYVGNPIECWCPADFTENRVYYTNFVCWVSNTYYVPFSRQIPVDPTRRQEKELTYYQWVPLILLFMAMLFKIPRMIWKMLSASSGICIDKLVYIARETMTAAPEEREKKLRHIVKYMDQWLENVREDRAGLCVRLRRKIGRVCALCGRHYGNYLVTVVLIVKAFYVANAVSQLFILNLFLGTEYNVYGFEVIESLIKGDDWTASPRFPRITLCDFEIRQMVNVQRWTVQCVLPINLFNEKIFIFLWFWLVFMAMASAFGLIISTYSVIFPQHRKSYVRKYLKLINQYKKTKDDRQSARKFMDSYLRQDGVYVLRAISNNANDVICTELVKYLYKNYKEKRQTPDDNSA</sequence>